<feature type="region of interest" description="Disordered" evidence="1">
    <location>
        <begin position="115"/>
        <end position="139"/>
    </location>
</feature>
<gene>
    <name evidence="2" type="ORF">EVAR_64125_1</name>
</gene>
<keyword evidence="3" id="KW-1185">Reference proteome</keyword>
<sequence length="139" mass="15966">MPEWKGRVPLTRSHCERITKSLSASSWCMPVTIQNNARKCATVTLFTKVSQRRKIGTRGRRRKGRGLLNLRIRSFAGNSKRQSFAALDVKHKKYNKFEKQYDELVSASHHVFFDAKTPQRHRGGSIDEDSVTPAPERIK</sequence>
<protein>
    <submittedName>
        <fullName evidence="2">Uncharacterized protein</fullName>
    </submittedName>
</protein>
<evidence type="ECO:0000313" key="3">
    <source>
        <dbReference type="Proteomes" id="UP000299102"/>
    </source>
</evidence>
<reference evidence="2 3" key="1">
    <citation type="journal article" date="2019" name="Commun. Biol.">
        <title>The bagworm genome reveals a unique fibroin gene that provides high tensile strength.</title>
        <authorList>
            <person name="Kono N."/>
            <person name="Nakamura H."/>
            <person name="Ohtoshi R."/>
            <person name="Tomita M."/>
            <person name="Numata K."/>
            <person name="Arakawa K."/>
        </authorList>
    </citation>
    <scope>NUCLEOTIDE SEQUENCE [LARGE SCALE GENOMIC DNA]</scope>
</reference>
<evidence type="ECO:0000313" key="2">
    <source>
        <dbReference type="EMBL" id="GBP83860.1"/>
    </source>
</evidence>
<dbReference type="Proteomes" id="UP000299102">
    <property type="component" value="Unassembled WGS sequence"/>
</dbReference>
<proteinExistence type="predicted"/>
<organism evidence="2 3">
    <name type="scientific">Eumeta variegata</name>
    <name type="common">Bagworm moth</name>
    <name type="synonym">Eumeta japonica</name>
    <dbReference type="NCBI Taxonomy" id="151549"/>
    <lineage>
        <taxon>Eukaryota</taxon>
        <taxon>Metazoa</taxon>
        <taxon>Ecdysozoa</taxon>
        <taxon>Arthropoda</taxon>
        <taxon>Hexapoda</taxon>
        <taxon>Insecta</taxon>
        <taxon>Pterygota</taxon>
        <taxon>Neoptera</taxon>
        <taxon>Endopterygota</taxon>
        <taxon>Lepidoptera</taxon>
        <taxon>Glossata</taxon>
        <taxon>Ditrysia</taxon>
        <taxon>Tineoidea</taxon>
        <taxon>Psychidae</taxon>
        <taxon>Oiketicinae</taxon>
        <taxon>Eumeta</taxon>
    </lineage>
</organism>
<dbReference type="AlphaFoldDB" id="A0A4C1Z849"/>
<dbReference type="EMBL" id="BGZK01001644">
    <property type="protein sequence ID" value="GBP83860.1"/>
    <property type="molecule type" value="Genomic_DNA"/>
</dbReference>
<name>A0A4C1Z849_EUMVA</name>
<accession>A0A4C1Z849</accession>
<comment type="caution">
    <text evidence="2">The sequence shown here is derived from an EMBL/GenBank/DDBJ whole genome shotgun (WGS) entry which is preliminary data.</text>
</comment>
<evidence type="ECO:0000256" key="1">
    <source>
        <dbReference type="SAM" id="MobiDB-lite"/>
    </source>
</evidence>